<accession>F9Y893</accession>
<name>F9Y893_KETVW</name>
<organism evidence="1 2">
    <name type="scientific">Ketogulonicigenium vulgare (strain WSH-001)</name>
    <dbReference type="NCBI Taxonomy" id="759362"/>
    <lineage>
        <taxon>Bacteria</taxon>
        <taxon>Pseudomonadati</taxon>
        <taxon>Pseudomonadota</taxon>
        <taxon>Alphaproteobacteria</taxon>
        <taxon>Rhodobacterales</taxon>
        <taxon>Roseobacteraceae</taxon>
        <taxon>Ketogulonicigenium</taxon>
    </lineage>
</organism>
<protein>
    <submittedName>
        <fullName evidence="1">Uncharacterized protein</fullName>
    </submittedName>
</protein>
<dbReference type="KEGG" id="kvl:KVU_2540"/>
<dbReference type="AlphaFoldDB" id="F9Y893"/>
<keyword evidence="2" id="KW-1185">Reference proteome</keyword>
<evidence type="ECO:0000313" key="2">
    <source>
        <dbReference type="Proteomes" id="UP000000692"/>
    </source>
</evidence>
<dbReference type="Proteomes" id="UP000000692">
    <property type="component" value="Chromosome"/>
</dbReference>
<reference evidence="1 2" key="1">
    <citation type="journal article" date="2011" name="J. Bacteriol.">
        <title>Complete genome sequence of the industrial strain Ketogulonicigenium vulgare WSH-001.</title>
        <authorList>
            <person name="Liu L."/>
            <person name="Li Y."/>
            <person name="Zhang J."/>
            <person name="Zhou Z."/>
            <person name="Liu J."/>
            <person name="Li X."/>
            <person name="Zhou J."/>
            <person name="Du G."/>
            <person name="Wang L."/>
            <person name="Chen J."/>
        </authorList>
    </citation>
    <scope>NUCLEOTIDE SEQUENCE [LARGE SCALE GENOMIC DNA]</scope>
    <source>
        <strain evidence="1 2">WSH-001</strain>
    </source>
</reference>
<proteinExistence type="predicted"/>
<dbReference type="EMBL" id="CP002018">
    <property type="protein sequence ID" value="AEM42379.1"/>
    <property type="molecule type" value="Genomic_DNA"/>
</dbReference>
<sequence>MTPMATSTCNACAFYEDHVANSASKLQDAGLCRANPPISQPTAETRGFWPVVSASDWCGKFSVGFAAE</sequence>
<gene>
    <name evidence="1" type="ordered locus">KVU_2540</name>
</gene>
<dbReference type="PATRIC" id="fig|759362.5.peg.2653"/>
<dbReference type="eggNOG" id="ENOG5032ZGW">
    <property type="taxonomic scope" value="Bacteria"/>
</dbReference>
<dbReference type="OrthoDB" id="290218at2"/>
<dbReference type="HOGENOM" id="CLU_2826152_0_0_5"/>
<evidence type="ECO:0000313" key="1">
    <source>
        <dbReference type="EMBL" id="AEM42379.1"/>
    </source>
</evidence>